<gene>
    <name evidence="4" type="ORF">ACA1_066010</name>
</gene>
<feature type="domain" description="NTF2" evidence="3">
    <location>
        <begin position="7"/>
        <end position="117"/>
    </location>
</feature>
<keyword evidence="5" id="KW-1185">Reference proteome</keyword>
<organism evidence="4 5">
    <name type="scientific">Acanthamoeba castellanii (strain ATCC 30010 / Neff)</name>
    <dbReference type="NCBI Taxonomy" id="1257118"/>
    <lineage>
        <taxon>Eukaryota</taxon>
        <taxon>Amoebozoa</taxon>
        <taxon>Discosea</taxon>
        <taxon>Longamoebia</taxon>
        <taxon>Centramoebida</taxon>
        <taxon>Acanthamoebidae</taxon>
        <taxon>Acanthamoeba</taxon>
    </lineage>
</organism>
<dbReference type="FunFam" id="3.10.450.50:FF:000005">
    <property type="entry name" value="Nuclear transport factor 2"/>
    <property type="match status" value="1"/>
</dbReference>
<name>L8GXR0_ACACF</name>
<keyword evidence="2" id="KW-0539">Nucleus</keyword>
<dbReference type="InterPro" id="IPR045875">
    <property type="entry name" value="NTF2"/>
</dbReference>
<dbReference type="VEuPathDB" id="AmoebaDB:ACA1_066010"/>
<evidence type="ECO:0000313" key="4">
    <source>
        <dbReference type="EMBL" id="ELR17780.1"/>
    </source>
</evidence>
<comment type="subcellular location">
    <subcellularLocation>
        <location evidence="2">Cytoplasm</location>
    </subcellularLocation>
    <subcellularLocation>
        <location evidence="2">Nucleus</location>
    </subcellularLocation>
</comment>
<accession>L8GXR0</accession>
<comment type="function">
    <text evidence="2">Has a role in nuclear-cytoplasmic transport of proteins and mRNAs.</text>
</comment>
<dbReference type="STRING" id="1257118.L8GXR0"/>
<dbReference type="CDD" id="cd00780">
    <property type="entry name" value="NTF2"/>
    <property type="match status" value="1"/>
</dbReference>
<dbReference type="RefSeq" id="XP_004339793.1">
    <property type="nucleotide sequence ID" value="XM_004339745.1"/>
</dbReference>
<dbReference type="InterPro" id="IPR032710">
    <property type="entry name" value="NTF2-like_dom_sf"/>
</dbReference>
<dbReference type="PROSITE" id="PS50177">
    <property type="entry name" value="NTF2_DOMAIN"/>
    <property type="match status" value="1"/>
</dbReference>
<dbReference type="GeneID" id="14918216"/>
<keyword evidence="2" id="KW-0653">Protein transport</keyword>
<dbReference type="SUPFAM" id="SSF54427">
    <property type="entry name" value="NTF2-like"/>
    <property type="match status" value="1"/>
</dbReference>
<reference evidence="4 5" key="1">
    <citation type="journal article" date="2013" name="Genome Biol.">
        <title>Genome of Acanthamoeba castellanii highlights extensive lateral gene transfer and early evolution of tyrosine kinase signaling.</title>
        <authorList>
            <person name="Clarke M."/>
            <person name="Lohan A.J."/>
            <person name="Liu B."/>
            <person name="Lagkouvardos I."/>
            <person name="Roy S."/>
            <person name="Zafar N."/>
            <person name="Bertelli C."/>
            <person name="Schilde C."/>
            <person name="Kianianmomeni A."/>
            <person name="Burglin T.R."/>
            <person name="Frech C."/>
            <person name="Turcotte B."/>
            <person name="Kopec K.O."/>
            <person name="Synnott J.M."/>
            <person name="Choo C."/>
            <person name="Paponov I."/>
            <person name="Finkler A."/>
            <person name="Soon Heng Tan C."/>
            <person name="Hutchins A.P."/>
            <person name="Weinmeier T."/>
            <person name="Rattei T."/>
            <person name="Chu J.S."/>
            <person name="Gimenez G."/>
            <person name="Irimia M."/>
            <person name="Rigden D.J."/>
            <person name="Fitzpatrick D.A."/>
            <person name="Lorenzo-Morales J."/>
            <person name="Bateman A."/>
            <person name="Chiu C.H."/>
            <person name="Tang P."/>
            <person name="Hegemann P."/>
            <person name="Fromm H."/>
            <person name="Raoult D."/>
            <person name="Greub G."/>
            <person name="Miranda-Saavedra D."/>
            <person name="Chen N."/>
            <person name="Nash P."/>
            <person name="Ginger M.L."/>
            <person name="Horn M."/>
            <person name="Schaap P."/>
            <person name="Caler L."/>
            <person name="Loftus B."/>
        </authorList>
    </citation>
    <scope>NUCLEOTIDE SEQUENCE [LARGE SCALE GENOMIC DNA]</scope>
    <source>
        <strain evidence="4 5">Neff</strain>
    </source>
</reference>
<proteinExistence type="predicted"/>
<evidence type="ECO:0000313" key="5">
    <source>
        <dbReference type="Proteomes" id="UP000011083"/>
    </source>
</evidence>
<keyword evidence="2" id="KW-0813">Transport</keyword>
<sequence length="120" mass="13472">MSNPEEIAKAFANHYYNIFDTDRKNLASLYQDHSMLTFENDKIQGKNNIVNKLLQIKHAITTIDAQPTAGGGILVFVCGNLAIDNSNQPLKFSQVFSLMPIQGQQGGFFVLNDLFRLNYC</sequence>
<evidence type="ECO:0000259" key="3">
    <source>
        <dbReference type="PROSITE" id="PS50177"/>
    </source>
</evidence>
<dbReference type="Proteomes" id="UP000011083">
    <property type="component" value="Unassembled WGS sequence"/>
</dbReference>
<dbReference type="InterPro" id="IPR002075">
    <property type="entry name" value="NTF2_dom"/>
</dbReference>
<evidence type="ECO:0000256" key="1">
    <source>
        <dbReference type="ARBA" id="ARBA00022490"/>
    </source>
</evidence>
<evidence type="ECO:0000256" key="2">
    <source>
        <dbReference type="RuleBase" id="RU369002"/>
    </source>
</evidence>
<dbReference type="GO" id="GO:0006606">
    <property type="term" value="P:protein import into nucleus"/>
    <property type="evidence" value="ECO:0007669"/>
    <property type="project" value="UniProtKB-ARBA"/>
</dbReference>
<dbReference type="Pfam" id="PF02136">
    <property type="entry name" value="NTF2"/>
    <property type="match status" value="1"/>
</dbReference>
<protein>
    <recommendedName>
        <fullName evidence="2">Nuclear transport factor 2</fullName>
        <shortName evidence="2">NTF-2</shortName>
    </recommendedName>
</protein>
<keyword evidence="1 2" id="KW-0963">Cytoplasm</keyword>
<dbReference type="GO" id="GO:0051028">
    <property type="term" value="P:mRNA transport"/>
    <property type="evidence" value="ECO:0007669"/>
    <property type="project" value="UniProtKB-UniRule"/>
</dbReference>
<dbReference type="EMBL" id="KB007974">
    <property type="protein sequence ID" value="ELR17780.1"/>
    <property type="molecule type" value="Genomic_DNA"/>
</dbReference>
<dbReference type="InterPro" id="IPR018222">
    <property type="entry name" value="Nuclear_transport_factor_2_euk"/>
</dbReference>
<dbReference type="GO" id="GO:0005737">
    <property type="term" value="C:cytoplasm"/>
    <property type="evidence" value="ECO:0007669"/>
    <property type="project" value="UniProtKB-SubCell"/>
</dbReference>
<dbReference type="PANTHER" id="PTHR12612">
    <property type="entry name" value="NUCLEAR TRANSPORT FACTOR 2"/>
    <property type="match status" value="1"/>
</dbReference>
<dbReference type="KEGG" id="acan:ACA1_066010"/>
<dbReference type="GO" id="GO:0005635">
    <property type="term" value="C:nuclear envelope"/>
    <property type="evidence" value="ECO:0007669"/>
    <property type="project" value="UniProtKB-ARBA"/>
</dbReference>
<dbReference type="OMA" id="QFVEYYY"/>
<dbReference type="AlphaFoldDB" id="L8GXR0"/>
<dbReference type="Gene3D" id="3.10.450.50">
    <property type="match status" value="1"/>
</dbReference>
<dbReference type="OrthoDB" id="6507044at2759"/>